<reference evidence="1 2" key="1">
    <citation type="submission" date="2019-04" db="EMBL/GenBank/DDBJ databases">
        <title>Lysinibacillus genome sequencing.</title>
        <authorList>
            <person name="Dunlap C."/>
        </authorList>
    </citation>
    <scope>NUCLEOTIDE SEQUENCE [LARGE SCALE GENOMIC DNA]</scope>
    <source>
        <strain evidence="1 2">CCTCC AB 2010389</strain>
    </source>
</reference>
<proteinExistence type="predicted"/>
<organism evidence="1 2">
    <name type="scientific">Lysinibacillus mangiferihumi</name>
    <dbReference type="NCBI Taxonomy" id="1130819"/>
    <lineage>
        <taxon>Bacteria</taxon>
        <taxon>Bacillati</taxon>
        <taxon>Bacillota</taxon>
        <taxon>Bacilli</taxon>
        <taxon>Bacillales</taxon>
        <taxon>Bacillaceae</taxon>
        <taxon>Lysinibacillus</taxon>
    </lineage>
</organism>
<accession>A0A4U2YZM7</accession>
<sequence length="93" mass="10855">MKEILMNLDLPDLYKENLFEYVPTLDGVPDYIDLIPRGYTMGKCQKLHKLVSIESMKYHLNEAIQDGELNDDEMIEANKLIQEAIQEYNEMST</sequence>
<dbReference type="AlphaFoldDB" id="A0A4U2YZM7"/>
<comment type="caution">
    <text evidence="1">The sequence shown here is derived from an EMBL/GenBank/DDBJ whole genome shotgun (WGS) entry which is preliminary data.</text>
</comment>
<evidence type="ECO:0000313" key="2">
    <source>
        <dbReference type="Proteomes" id="UP000308744"/>
    </source>
</evidence>
<protein>
    <submittedName>
        <fullName evidence="1">Uncharacterized protein</fullName>
    </submittedName>
</protein>
<gene>
    <name evidence="1" type="ORF">FC756_14480</name>
</gene>
<dbReference type="EMBL" id="SZPU01000056">
    <property type="protein sequence ID" value="TKI66630.1"/>
    <property type="molecule type" value="Genomic_DNA"/>
</dbReference>
<evidence type="ECO:0000313" key="1">
    <source>
        <dbReference type="EMBL" id="TKI66630.1"/>
    </source>
</evidence>
<keyword evidence="2" id="KW-1185">Reference proteome</keyword>
<dbReference type="RefSeq" id="WP_137067785.1">
    <property type="nucleotide sequence ID" value="NZ_PYWM01000022.1"/>
</dbReference>
<name>A0A4U2YZM7_9BACI</name>
<dbReference type="Proteomes" id="UP000308744">
    <property type="component" value="Unassembled WGS sequence"/>
</dbReference>